<keyword evidence="13" id="KW-1185">Reference proteome</keyword>
<keyword evidence="3" id="KW-0349">Heme</keyword>
<protein>
    <submittedName>
        <fullName evidence="12">Cytochrome P450</fullName>
    </submittedName>
</protein>
<evidence type="ECO:0000256" key="11">
    <source>
        <dbReference type="SAM" id="Phobius"/>
    </source>
</evidence>
<evidence type="ECO:0000256" key="9">
    <source>
        <dbReference type="ARBA" id="ARBA00023033"/>
    </source>
</evidence>
<evidence type="ECO:0000256" key="8">
    <source>
        <dbReference type="ARBA" id="ARBA00023004"/>
    </source>
</evidence>
<dbReference type="STRING" id="93759.A0A1R3JYP2"/>
<comment type="subcellular location">
    <subcellularLocation>
        <location evidence="1">Membrane</location>
        <topology evidence="1">Single-pass membrane protein</topology>
    </subcellularLocation>
</comment>
<evidence type="ECO:0000256" key="5">
    <source>
        <dbReference type="ARBA" id="ARBA00022723"/>
    </source>
</evidence>
<evidence type="ECO:0000313" key="12">
    <source>
        <dbReference type="EMBL" id="OMO99964.1"/>
    </source>
</evidence>
<dbReference type="GO" id="GO:0016020">
    <property type="term" value="C:membrane"/>
    <property type="evidence" value="ECO:0007669"/>
    <property type="project" value="UniProtKB-SubCell"/>
</dbReference>
<evidence type="ECO:0000256" key="6">
    <source>
        <dbReference type="ARBA" id="ARBA00022989"/>
    </source>
</evidence>
<dbReference type="EMBL" id="AWUE01015012">
    <property type="protein sequence ID" value="OMO99964.1"/>
    <property type="molecule type" value="Genomic_DNA"/>
</dbReference>
<dbReference type="OrthoDB" id="1055148at2759"/>
<gene>
    <name evidence="12" type="ORF">COLO4_13008</name>
</gene>
<organism evidence="12 13">
    <name type="scientific">Corchorus olitorius</name>
    <dbReference type="NCBI Taxonomy" id="93759"/>
    <lineage>
        <taxon>Eukaryota</taxon>
        <taxon>Viridiplantae</taxon>
        <taxon>Streptophyta</taxon>
        <taxon>Embryophyta</taxon>
        <taxon>Tracheophyta</taxon>
        <taxon>Spermatophyta</taxon>
        <taxon>Magnoliopsida</taxon>
        <taxon>eudicotyledons</taxon>
        <taxon>Gunneridae</taxon>
        <taxon>Pentapetalae</taxon>
        <taxon>rosids</taxon>
        <taxon>malvids</taxon>
        <taxon>Malvales</taxon>
        <taxon>Malvaceae</taxon>
        <taxon>Grewioideae</taxon>
        <taxon>Apeibeae</taxon>
        <taxon>Corchorus</taxon>
    </lineage>
</organism>
<keyword evidence="10 11" id="KW-0472">Membrane</keyword>
<dbReference type="PANTHER" id="PTHR47947:SF62">
    <property type="entry name" value="CYTOCHROME P450, FAMILY 81, SUBFAMILY D, POLYPEPTIDE 5"/>
    <property type="match status" value="1"/>
</dbReference>
<keyword evidence="4 11" id="KW-0812">Transmembrane</keyword>
<evidence type="ECO:0000256" key="3">
    <source>
        <dbReference type="ARBA" id="ARBA00022617"/>
    </source>
</evidence>
<dbReference type="PANTHER" id="PTHR47947">
    <property type="entry name" value="CYTOCHROME P450 82C3-RELATED"/>
    <property type="match status" value="1"/>
</dbReference>
<dbReference type="AlphaFoldDB" id="A0A1R3JYP2"/>
<dbReference type="InterPro" id="IPR050651">
    <property type="entry name" value="Plant_Cytochrome_P450_Monoox"/>
</dbReference>
<feature type="transmembrane region" description="Helical" evidence="11">
    <location>
        <begin position="6"/>
        <end position="23"/>
    </location>
</feature>
<accession>A0A1R3JYP2</accession>
<dbReference type="GO" id="GO:0005506">
    <property type="term" value="F:iron ion binding"/>
    <property type="evidence" value="ECO:0007669"/>
    <property type="project" value="InterPro"/>
</dbReference>
<comment type="caution">
    <text evidence="12">The sequence shown here is derived from an EMBL/GenBank/DDBJ whole genome shotgun (WGS) entry which is preliminary data.</text>
</comment>
<name>A0A1R3JYP2_9ROSI</name>
<dbReference type="Gene3D" id="1.10.630.10">
    <property type="entry name" value="Cytochrome P450"/>
    <property type="match status" value="1"/>
</dbReference>
<evidence type="ECO:0000256" key="4">
    <source>
        <dbReference type="ARBA" id="ARBA00022692"/>
    </source>
</evidence>
<keyword evidence="9" id="KW-0503">Monooxygenase</keyword>
<proteinExistence type="inferred from homology"/>
<evidence type="ECO:0000256" key="7">
    <source>
        <dbReference type="ARBA" id="ARBA00023002"/>
    </source>
</evidence>
<evidence type="ECO:0000256" key="10">
    <source>
        <dbReference type="ARBA" id="ARBA00023136"/>
    </source>
</evidence>
<dbReference type="Proteomes" id="UP000187203">
    <property type="component" value="Unassembled WGS sequence"/>
</dbReference>
<comment type="similarity">
    <text evidence="2">Belongs to the cytochrome P450 family.</text>
</comment>
<keyword evidence="7" id="KW-0560">Oxidoreductase</keyword>
<sequence length="321" mass="36668">MEDTISVVLYILLSAILIKFLWFKSRASHKNLPPSPPCIPFLGHLHLLKPPTHRAFLHLSNKYGPIISLKFGSRLVVTVSSPSAVEECFTKNDIVLADRPKLLMGKHLGYNYTNMVASPYGDHWRNLRRIGAIEIFSTTRLNMFVNVRKDEIRLLLKKLSRNSLGDFAQVELKSALSDLTFNNIVRMLAGKRYYGEDVADEAEAVQFRELIAEVFEYSGATNPSDFLPILNWINGKYVNKVKKLAKTMDGLLQRMVDDNRSKQQGNTVIDHLLSLQKSQPDYYTDQIIKGLILVRVDFSDLFAMIFLCVTSYSLLRTYNKF</sequence>
<dbReference type="Pfam" id="PF00067">
    <property type="entry name" value="p450"/>
    <property type="match status" value="1"/>
</dbReference>
<feature type="transmembrane region" description="Helical" evidence="11">
    <location>
        <begin position="298"/>
        <end position="315"/>
    </location>
</feature>
<dbReference type="GO" id="GO:0004497">
    <property type="term" value="F:monooxygenase activity"/>
    <property type="evidence" value="ECO:0007669"/>
    <property type="project" value="UniProtKB-KW"/>
</dbReference>
<evidence type="ECO:0000313" key="13">
    <source>
        <dbReference type="Proteomes" id="UP000187203"/>
    </source>
</evidence>
<dbReference type="InterPro" id="IPR036396">
    <property type="entry name" value="Cyt_P450_sf"/>
</dbReference>
<dbReference type="InterPro" id="IPR001128">
    <property type="entry name" value="Cyt_P450"/>
</dbReference>
<dbReference type="PRINTS" id="PR00463">
    <property type="entry name" value="EP450I"/>
</dbReference>
<dbReference type="SUPFAM" id="SSF48264">
    <property type="entry name" value="Cytochrome P450"/>
    <property type="match status" value="1"/>
</dbReference>
<dbReference type="GO" id="GO:0020037">
    <property type="term" value="F:heme binding"/>
    <property type="evidence" value="ECO:0007669"/>
    <property type="project" value="InterPro"/>
</dbReference>
<keyword evidence="5" id="KW-0479">Metal-binding</keyword>
<dbReference type="InterPro" id="IPR002401">
    <property type="entry name" value="Cyt_P450_E_grp-I"/>
</dbReference>
<dbReference type="GO" id="GO:0016705">
    <property type="term" value="F:oxidoreductase activity, acting on paired donors, with incorporation or reduction of molecular oxygen"/>
    <property type="evidence" value="ECO:0007669"/>
    <property type="project" value="InterPro"/>
</dbReference>
<evidence type="ECO:0000256" key="1">
    <source>
        <dbReference type="ARBA" id="ARBA00004167"/>
    </source>
</evidence>
<reference evidence="13" key="1">
    <citation type="submission" date="2013-09" db="EMBL/GenBank/DDBJ databases">
        <title>Corchorus olitorius genome sequencing.</title>
        <authorList>
            <person name="Alam M."/>
            <person name="Haque M.S."/>
            <person name="Islam M.S."/>
            <person name="Emdad E.M."/>
            <person name="Islam M.M."/>
            <person name="Ahmed B."/>
            <person name="Halim A."/>
            <person name="Hossen Q.M.M."/>
            <person name="Hossain M.Z."/>
            <person name="Ahmed R."/>
            <person name="Khan M.M."/>
            <person name="Islam R."/>
            <person name="Rashid M.M."/>
            <person name="Khan S.A."/>
            <person name="Rahman M.S."/>
            <person name="Alam M."/>
            <person name="Yahiya A.S."/>
            <person name="Khan M.S."/>
            <person name="Azam M.S."/>
            <person name="Haque T."/>
            <person name="Lashkar M.Z.H."/>
            <person name="Akhand A.I."/>
            <person name="Morshed G."/>
            <person name="Roy S."/>
            <person name="Uddin K.S."/>
            <person name="Rabeya T."/>
            <person name="Hossain A.S."/>
            <person name="Chowdhury A."/>
            <person name="Snigdha A.R."/>
            <person name="Mortoza M.S."/>
            <person name="Matin S.A."/>
            <person name="Hoque S.M.E."/>
            <person name="Islam M.K."/>
            <person name="Roy D.K."/>
            <person name="Haider R."/>
            <person name="Moosa M.M."/>
            <person name="Elias S.M."/>
            <person name="Hasan A.M."/>
            <person name="Jahan S."/>
            <person name="Shafiuddin M."/>
            <person name="Mahmood N."/>
            <person name="Shommy N.S."/>
        </authorList>
    </citation>
    <scope>NUCLEOTIDE SEQUENCE [LARGE SCALE GENOMIC DNA]</scope>
    <source>
        <strain evidence="13">cv. O-4</strain>
    </source>
</reference>
<keyword evidence="6 11" id="KW-1133">Transmembrane helix</keyword>
<keyword evidence="8" id="KW-0408">Iron</keyword>
<evidence type="ECO:0000256" key="2">
    <source>
        <dbReference type="ARBA" id="ARBA00010617"/>
    </source>
</evidence>